<gene>
    <name evidence="1" type="ORF">psal_cds_1385</name>
</gene>
<accession>A0A291ATV0</accession>
<evidence type="ECO:0000313" key="2">
    <source>
        <dbReference type="Proteomes" id="UP000204584"/>
    </source>
</evidence>
<name>A0A291ATV0_9VIRU</name>
<sequence length="612" mass="66002">MDPPPVDVLPDDLLYLIVSDHVRDPKDLGACLLAWRRFHVLTSTDMTVRRCRFATLLSLCAAGDRDGLRYAALRPDVFGPVAGFRWDACLYVAVIGNHADVLQHLKARMVEVASTLPPAPDLDPEPPAHTTADQRVAMHLALENGAINSPTWPPAPAPWLALAVTAAHHGCERALAWLCDDDNRPTRAPTIGCVLSAYATVRMASVNRADELLWLTMRLDLEVVLAVMRTAHTMDRAAMHAVAERVSAASGFDIVGLLQQSTESVDNDTGGAVSHLQWLEKRLGWPKWADPADDQLAHKAMADPLTASVDGVNAAWALVARGGLTALRDRYGDAAVGMTLDRSPFYPVQVLAVSMAVIAPHAGLRGTDAINISPPWPSVCDDVMWLHARVKRDVDGGAVAPLLCSVVVPFLRVAMALAGRRDLMDELGAETESGDDQAASFGHGLTSFLGFMYPRVAVAAVGRGDLDTARWACARMGEGDAYAAWSAWREGNADAARFLYARGCERASQFDRLRSDTYTKSPLYASLCARDTEAVSFLLDPTAADDSCRSAVDRAISAAVAVAASEALAFGDLRAVLWLRRRYSGIVDEVIGEARTTRTPSLAPTRTDPQKA</sequence>
<organism evidence="1 2">
    <name type="scientific">Pandoravirus salinus</name>
    <dbReference type="NCBI Taxonomy" id="1349410"/>
    <lineage>
        <taxon>Viruses</taxon>
        <taxon>Pandoravirus</taxon>
    </lineage>
</organism>
<dbReference type="KEGG" id="vg:34568423"/>
<dbReference type="RefSeq" id="YP_009430152.1">
    <property type="nucleotide sequence ID" value="NC_022098.1"/>
</dbReference>
<dbReference type="GeneID" id="34568423"/>
<evidence type="ECO:0000313" key="1">
    <source>
        <dbReference type="EMBL" id="ATE82313.1"/>
    </source>
</evidence>
<dbReference type="Proteomes" id="UP000204584">
    <property type="component" value="Segment"/>
</dbReference>
<protein>
    <submittedName>
        <fullName evidence="1">Uncharacterized protein</fullName>
    </submittedName>
</protein>
<reference evidence="1 2" key="1">
    <citation type="journal article" date="2013" name="Science">
        <title>Pandoraviruses: amoeba viruses with genomes up to 2.5 Mb reaching that of parasitic eukaryotes.</title>
        <authorList>
            <person name="Philippe N."/>
            <person name="Legendre M."/>
            <person name="Doutre G."/>
            <person name="Coute Y."/>
            <person name="Poirot O."/>
            <person name="Lescot M."/>
            <person name="Arslan D."/>
            <person name="Seltzer V."/>
            <person name="Bertaux L."/>
            <person name="Bruley C."/>
            <person name="Garin J."/>
            <person name="Claverie J.M."/>
            <person name="Abergel C."/>
        </authorList>
    </citation>
    <scope>NUCLEOTIDE SEQUENCE [LARGE SCALE GENOMIC DNA]</scope>
</reference>
<dbReference type="EMBL" id="KC977571">
    <property type="protein sequence ID" value="ATE82313.1"/>
    <property type="molecule type" value="Genomic_DNA"/>
</dbReference>
<keyword evidence="2" id="KW-1185">Reference proteome</keyword>
<proteinExistence type="predicted"/>